<keyword evidence="2" id="KW-0808">Transferase</keyword>
<dbReference type="PANTHER" id="PTHR43591:SF99">
    <property type="entry name" value="OS06G0646000 PROTEIN"/>
    <property type="match status" value="1"/>
</dbReference>
<gene>
    <name evidence="2" type="ORF">P170DRAFT_477506</name>
</gene>
<protein>
    <submittedName>
        <fullName evidence="2">S-adenosyl-L-methionine-dependent methyltransferase</fullName>
    </submittedName>
</protein>
<dbReference type="VEuPathDB" id="FungiDB:P170DRAFT_477506"/>
<name>A0A2I2G175_9EURO</name>
<proteinExistence type="predicted"/>
<dbReference type="InterPro" id="IPR029063">
    <property type="entry name" value="SAM-dependent_MTases_sf"/>
</dbReference>
<comment type="caution">
    <text evidence="2">The sequence shown here is derived from an EMBL/GenBank/DDBJ whole genome shotgun (WGS) entry which is preliminary data.</text>
</comment>
<dbReference type="PANTHER" id="PTHR43591">
    <property type="entry name" value="METHYLTRANSFERASE"/>
    <property type="match status" value="1"/>
</dbReference>
<dbReference type="GeneID" id="36561176"/>
<dbReference type="GO" id="GO:0008168">
    <property type="term" value="F:methyltransferase activity"/>
    <property type="evidence" value="ECO:0007669"/>
    <property type="project" value="UniProtKB-KW"/>
</dbReference>
<dbReference type="Pfam" id="PF13847">
    <property type="entry name" value="Methyltransf_31"/>
    <property type="match status" value="1"/>
</dbReference>
<dbReference type="InterPro" id="IPR004033">
    <property type="entry name" value="UbiE/COQ5_MeTrFase"/>
</dbReference>
<dbReference type="OrthoDB" id="66144at2759"/>
<keyword evidence="2" id="KW-0489">Methyltransferase</keyword>
<dbReference type="GO" id="GO:0032259">
    <property type="term" value="P:methylation"/>
    <property type="evidence" value="ECO:0007669"/>
    <property type="project" value="UniProtKB-KW"/>
</dbReference>
<dbReference type="RefSeq" id="XP_024701932.1">
    <property type="nucleotide sequence ID" value="XM_024853478.1"/>
</dbReference>
<evidence type="ECO:0000313" key="2">
    <source>
        <dbReference type="EMBL" id="PLB46630.1"/>
    </source>
</evidence>
<sequence length="274" mass="30282">MTESHANLIQSIYDERSTKYDDSFHGLLADDYIRFADPKEGEYVLDLACGTGLVTIPAAQRVGNAGHVVGIDISDGMLDVGRRKAEKQGLDVPFIQHDISDLNGLELLPVGSQGFDLITCAAALVLLPDPPGAIRHWTTLLKPGGRLVIDVAAKDVNVPSRLFSRIGEQLGKTLQWDQSWVQSEESLAKLLRDSGLMVESVFMTKTYQVREYTVQKASETFEQAVASPMYRNFGEPSVREEARRLFVEVFKEEAGAEGVLLDEAKMYMAVGYKP</sequence>
<feature type="domain" description="Methyltransferase" evidence="1">
    <location>
        <begin position="39"/>
        <end position="157"/>
    </location>
</feature>
<reference evidence="2 3" key="1">
    <citation type="submission" date="2016-12" db="EMBL/GenBank/DDBJ databases">
        <title>The genomes of Aspergillus section Nigri reveals drivers in fungal speciation.</title>
        <authorList>
            <consortium name="DOE Joint Genome Institute"/>
            <person name="Vesth T.C."/>
            <person name="Nybo J."/>
            <person name="Theobald S."/>
            <person name="Brandl J."/>
            <person name="Frisvad J.C."/>
            <person name="Nielsen K.F."/>
            <person name="Lyhne E.K."/>
            <person name="Kogle M.E."/>
            <person name="Kuo A."/>
            <person name="Riley R."/>
            <person name="Clum A."/>
            <person name="Nolan M."/>
            <person name="Lipzen A."/>
            <person name="Salamov A."/>
            <person name="Henrissat B."/>
            <person name="Wiebenga A."/>
            <person name="De Vries R.P."/>
            <person name="Grigoriev I.V."/>
            <person name="Mortensen U.H."/>
            <person name="Andersen M.R."/>
            <person name="Baker S.E."/>
        </authorList>
    </citation>
    <scope>NUCLEOTIDE SEQUENCE [LARGE SCALE GENOMIC DNA]</scope>
    <source>
        <strain evidence="2 3">IBT 23096</strain>
    </source>
</reference>
<dbReference type="AlphaFoldDB" id="A0A2I2G175"/>
<evidence type="ECO:0000313" key="3">
    <source>
        <dbReference type="Proteomes" id="UP000234275"/>
    </source>
</evidence>
<evidence type="ECO:0000259" key="1">
    <source>
        <dbReference type="Pfam" id="PF13847"/>
    </source>
</evidence>
<dbReference type="STRING" id="1392250.A0A2I2G175"/>
<dbReference type="SUPFAM" id="SSF53335">
    <property type="entry name" value="S-adenosyl-L-methionine-dependent methyltransferases"/>
    <property type="match status" value="1"/>
</dbReference>
<dbReference type="Proteomes" id="UP000234275">
    <property type="component" value="Unassembled WGS sequence"/>
</dbReference>
<dbReference type="InterPro" id="IPR025714">
    <property type="entry name" value="Methyltranfer_dom"/>
</dbReference>
<keyword evidence="3" id="KW-1185">Reference proteome</keyword>
<dbReference type="CDD" id="cd02440">
    <property type="entry name" value="AdoMet_MTases"/>
    <property type="match status" value="1"/>
</dbReference>
<dbReference type="PROSITE" id="PS51608">
    <property type="entry name" value="SAM_MT_UBIE"/>
    <property type="match status" value="1"/>
</dbReference>
<accession>A0A2I2G175</accession>
<organism evidence="2 3">
    <name type="scientific">Aspergillus steynii IBT 23096</name>
    <dbReference type="NCBI Taxonomy" id="1392250"/>
    <lineage>
        <taxon>Eukaryota</taxon>
        <taxon>Fungi</taxon>
        <taxon>Dikarya</taxon>
        <taxon>Ascomycota</taxon>
        <taxon>Pezizomycotina</taxon>
        <taxon>Eurotiomycetes</taxon>
        <taxon>Eurotiomycetidae</taxon>
        <taxon>Eurotiales</taxon>
        <taxon>Aspergillaceae</taxon>
        <taxon>Aspergillus</taxon>
        <taxon>Aspergillus subgen. Circumdati</taxon>
    </lineage>
</organism>
<dbReference type="EMBL" id="MSFO01000006">
    <property type="protein sequence ID" value="PLB46630.1"/>
    <property type="molecule type" value="Genomic_DNA"/>
</dbReference>
<dbReference type="Gene3D" id="3.40.50.150">
    <property type="entry name" value="Vaccinia Virus protein VP39"/>
    <property type="match status" value="1"/>
</dbReference>